<protein>
    <submittedName>
        <fullName evidence="8">2OG-Fe(II) oxygenase</fullName>
        <ecNumber evidence="8">1.14.11.-</ecNumber>
    </submittedName>
</protein>
<evidence type="ECO:0000256" key="4">
    <source>
        <dbReference type="ARBA" id="ARBA00022964"/>
    </source>
</evidence>
<evidence type="ECO:0000256" key="3">
    <source>
        <dbReference type="ARBA" id="ARBA00022896"/>
    </source>
</evidence>
<dbReference type="RefSeq" id="WP_302721006.1">
    <property type="nucleotide sequence ID" value="NZ_JAULRU010000220.1"/>
</dbReference>
<dbReference type="Proteomes" id="UP001273505">
    <property type="component" value="Unassembled WGS sequence"/>
</dbReference>
<dbReference type="InterPro" id="IPR051559">
    <property type="entry name" value="HIF_prolyl_hydroxylases"/>
</dbReference>
<keyword evidence="9" id="KW-1185">Reference proteome</keyword>
<evidence type="ECO:0000259" key="7">
    <source>
        <dbReference type="PROSITE" id="PS51471"/>
    </source>
</evidence>
<comment type="cofactor">
    <cofactor evidence="1">
        <name>L-ascorbate</name>
        <dbReference type="ChEBI" id="CHEBI:38290"/>
    </cofactor>
</comment>
<dbReference type="InterPro" id="IPR006620">
    <property type="entry name" value="Pro_4_hyd_alph"/>
</dbReference>
<keyword evidence="3" id="KW-0847">Vitamin C</keyword>
<dbReference type="GO" id="GO:0016491">
    <property type="term" value="F:oxidoreductase activity"/>
    <property type="evidence" value="ECO:0007669"/>
    <property type="project" value="UniProtKB-KW"/>
</dbReference>
<dbReference type="EMBL" id="JAXAFO010000033">
    <property type="protein sequence ID" value="MDX6850873.1"/>
    <property type="molecule type" value="Genomic_DNA"/>
</dbReference>
<evidence type="ECO:0000313" key="8">
    <source>
        <dbReference type="EMBL" id="MDX6850873.1"/>
    </source>
</evidence>
<comment type="caution">
    <text evidence="8">The sequence shown here is derived from an EMBL/GenBank/DDBJ whole genome shotgun (WGS) entry which is preliminary data.</text>
</comment>
<reference evidence="8 9" key="1">
    <citation type="submission" date="2023-11" db="EMBL/GenBank/DDBJ databases">
        <title>Gilvimarinus fulvus sp. nov., isolated from the surface of Kelp.</title>
        <authorList>
            <person name="Sun Y.Y."/>
            <person name="Gong Y."/>
            <person name="Du Z.J."/>
        </authorList>
    </citation>
    <scope>NUCLEOTIDE SEQUENCE [LARGE SCALE GENOMIC DNA]</scope>
    <source>
        <strain evidence="8 9">SDUM040013</strain>
    </source>
</reference>
<sequence length="222" mass="24922">MSAGFETAIGQTTLQSETLFGQIADDIRDTGYSILPNALPELLIRQLLGQVNTLPADEFSVAGIGRRHNYLHEQRVRTDEIVWITGDTISGALWCQWANKLQTTLNRQLLLGMFSFESHYSHYAPGAYYKRHLDAFKGERNRVLSVVAYLNPDWGDDDGGELVLYTDAAGSYVKVSPQGGTLVVFLSEDFPHEVLPARRDRFAIAGWFRTNTSTTQRIDPPR</sequence>
<dbReference type="PANTHER" id="PTHR12907">
    <property type="entry name" value="EGL NINE HOMOLOG-RELATED"/>
    <property type="match status" value="1"/>
</dbReference>
<dbReference type="PROSITE" id="PS51471">
    <property type="entry name" value="FE2OG_OXY"/>
    <property type="match status" value="1"/>
</dbReference>
<keyword evidence="4" id="KW-0223">Dioxygenase</keyword>
<keyword evidence="6" id="KW-0408">Iron</keyword>
<dbReference type="EC" id="1.14.11.-" evidence="8"/>
<dbReference type="InterPro" id="IPR044862">
    <property type="entry name" value="Pro_4_hyd_alph_FE2OG_OXY"/>
</dbReference>
<evidence type="ECO:0000256" key="5">
    <source>
        <dbReference type="ARBA" id="ARBA00023002"/>
    </source>
</evidence>
<evidence type="ECO:0000313" key="9">
    <source>
        <dbReference type="Proteomes" id="UP001273505"/>
    </source>
</evidence>
<dbReference type="PANTHER" id="PTHR12907:SF26">
    <property type="entry name" value="HIF PROLYL HYDROXYLASE, ISOFORM C"/>
    <property type="match status" value="1"/>
</dbReference>
<dbReference type="InterPro" id="IPR005123">
    <property type="entry name" value="Oxoglu/Fe-dep_dioxygenase_dom"/>
</dbReference>
<feature type="domain" description="Fe2OG dioxygenase" evidence="7">
    <location>
        <begin position="109"/>
        <end position="210"/>
    </location>
</feature>
<accession>A0ABU4S158</accession>
<keyword evidence="2" id="KW-0479">Metal-binding</keyword>
<organism evidence="8 9">
    <name type="scientific">Gilvimarinus gilvus</name>
    <dbReference type="NCBI Taxonomy" id="3058038"/>
    <lineage>
        <taxon>Bacteria</taxon>
        <taxon>Pseudomonadati</taxon>
        <taxon>Pseudomonadota</taxon>
        <taxon>Gammaproteobacteria</taxon>
        <taxon>Cellvibrionales</taxon>
        <taxon>Cellvibrionaceae</taxon>
        <taxon>Gilvimarinus</taxon>
    </lineage>
</organism>
<dbReference type="SMART" id="SM00702">
    <property type="entry name" value="P4Hc"/>
    <property type="match status" value="1"/>
</dbReference>
<name>A0ABU4S158_9GAMM</name>
<dbReference type="Gene3D" id="2.60.120.620">
    <property type="entry name" value="q2cbj1_9rhob like domain"/>
    <property type="match status" value="1"/>
</dbReference>
<dbReference type="Pfam" id="PF13640">
    <property type="entry name" value="2OG-FeII_Oxy_3"/>
    <property type="match status" value="1"/>
</dbReference>
<evidence type="ECO:0000256" key="6">
    <source>
        <dbReference type="ARBA" id="ARBA00023004"/>
    </source>
</evidence>
<proteinExistence type="predicted"/>
<evidence type="ECO:0000256" key="2">
    <source>
        <dbReference type="ARBA" id="ARBA00022723"/>
    </source>
</evidence>
<gene>
    <name evidence="8" type="ORF">SCD92_15975</name>
</gene>
<keyword evidence="5 8" id="KW-0560">Oxidoreductase</keyword>
<evidence type="ECO:0000256" key="1">
    <source>
        <dbReference type="ARBA" id="ARBA00001961"/>
    </source>
</evidence>